<evidence type="ECO:0000256" key="6">
    <source>
        <dbReference type="ARBA" id="ARBA00032316"/>
    </source>
</evidence>
<dbReference type="AlphaFoldDB" id="A0A1F5UNE2"/>
<dbReference type="SUPFAM" id="SSF53901">
    <property type="entry name" value="Thiolase-like"/>
    <property type="match status" value="2"/>
</dbReference>
<evidence type="ECO:0000256" key="2">
    <source>
        <dbReference type="ARBA" id="ARBA00022448"/>
    </source>
</evidence>
<evidence type="ECO:0000313" key="10">
    <source>
        <dbReference type="Proteomes" id="UP000179157"/>
    </source>
</evidence>
<dbReference type="Gene3D" id="3.40.47.10">
    <property type="match status" value="1"/>
</dbReference>
<dbReference type="PANTHER" id="PTHR42870:SF1">
    <property type="entry name" value="NON-SPECIFIC LIPID-TRANSFER PROTEIN-LIKE 2"/>
    <property type="match status" value="1"/>
</dbReference>
<reference evidence="9 10" key="1">
    <citation type="journal article" date="2016" name="Nat. Commun.">
        <title>Thousands of microbial genomes shed light on interconnected biogeochemical processes in an aquifer system.</title>
        <authorList>
            <person name="Anantharaman K."/>
            <person name="Brown C.T."/>
            <person name="Hug L.A."/>
            <person name="Sharon I."/>
            <person name="Castelle C.J."/>
            <person name="Probst A.J."/>
            <person name="Thomas B.C."/>
            <person name="Singh A."/>
            <person name="Wilkins M.J."/>
            <person name="Karaoz U."/>
            <person name="Brodie E.L."/>
            <person name="Williams K.H."/>
            <person name="Hubbard S.S."/>
            <person name="Banfield J.F."/>
        </authorList>
    </citation>
    <scope>NUCLEOTIDE SEQUENCE [LARGE SCALE GENOMIC DNA]</scope>
    <source>
        <strain evidence="10">RBG_16_55_9</strain>
    </source>
</reference>
<dbReference type="Proteomes" id="UP000179157">
    <property type="component" value="Unassembled WGS sequence"/>
</dbReference>
<dbReference type="PIRSF" id="PIRSF000429">
    <property type="entry name" value="Ac-CoA_Ac_transf"/>
    <property type="match status" value="1"/>
</dbReference>
<dbReference type="InterPro" id="IPR020613">
    <property type="entry name" value="Thiolase_CS"/>
</dbReference>
<dbReference type="InterPro" id="IPR055140">
    <property type="entry name" value="Thiolase_C_2"/>
</dbReference>
<dbReference type="InterPro" id="IPR020616">
    <property type="entry name" value="Thiolase_N"/>
</dbReference>
<accession>A0A1F5UNE2</accession>
<dbReference type="Pfam" id="PF22691">
    <property type="entry name" value="Thiolase_C_1"/>
    <property type="match status" value="1"/>
</dbReference>
<evidence type="ECO:0000256" key="3">
    <source>
        <dbReference type="ARBA" id="ARBA00022679"/>
    </source>
</evidence>
<dbReference type="Pfam" id="PF00108">
    <property type="entry name" value="Thiolase_N"/>
    <property type="match status" value="1"/>
</dbReference>
<dbReference type="InterPro" id="IPR016039">
    <property type="entry name" value="Thiolase-like"/>
</dbReference>
<dbReference type="GO" id="GO:0006869">
    <property type="term" value="P:lipid transport"/>
    <property type="evidence" value="ECO:0007669"/>
    <property type="project" value="UniProtKB-KW"/>
</dbReference>
<keyword evidence="3" id="KW-0808">Transferase</keyword>
<keyword evidence="2" id="KW-0813">Transport</keyword>
<evidence type="ECO:0000313" key="9">
    <source>
        <dbReference type="EMBL" id="OGF52666.1"/>
    </source>
</evidence>
<gene>
    <name evidence="9" type="ORF">A2Z21_10200</name>
</gene>
<evidence type="ECO:0000256" key="1">
    <source>
        <dbReference type="ARBA" id="ARBA00012352"/>
    </source>
</evidence>
<name>A0A1F5UNE2_FRAXR</name>
<feature type="domain" description="Thiolase C-terminal" evidence="8">
    <location>
        <begin position="225"/>
        <end position="355"/>
    </location>
</feature>
<dbReference type="GO" id="GO:0008289">
    <property type="term" value="F:lipid binding"/>
    <property type="evidence" value="ECO:0007669"/>
    <property type="project" value="UniProtKB-KW"/>
</dbReference>
<dbReference type="CDD" id="cd00829">
    <property type="entry name" value="SCP-x_thiolase"/>
    <property type="match status" value="1"/>
</dbReference>
<dbReference type="PROSITE" id="PS00737">
    <property type="entry name" value="THIOLASE_2"/>
    <property type="match status" value="1"/>
</dbReference>
<dbReference type="STRING" id="1817864.A2Z21_10200"/>
<dbReference type="EC" id="2.3.1.176" evidence="1"/>
<dbReference type="GO" id="GO:0016747">
    <property type="term" value="F:acyltransferase activity, transferring groups other than amino-acyl groups"/>
    <property type="evidence" value="ECO:0007669"/>
    <property type="project" value="InterPro"/>
</dbReference>
<organism evidence="9 10">
    <name type="scientific">Fraserbacteria sp. (strain RBG_16_55_9)</name>
    <dbReference type="NCBI Taxonomy" id="1817864"/>
    <lineage>
        <taxon>Bacteria</taxon>
        <taxon>Candidatus Fraseribacteriota</taxon>
    </lineage>
</organism>
<evidence type="ECO:0000259" key="8">
    <source>
        <dbReference type="Pfam" id="PF22691"/>
    </source>
</evidence>
<keyword evidence="5" id="KW-0446">Lipid-binding</keyword>
<evidence type="ECO:0000259" key="7">
    <source>
        <dbReference type="Pfam" id="PF00108"/>
    </source>
</evidence>
<protein>
    <recommendedName>
        <fullName evidence="1">propanoyl-CoA C-acyltransferase</fullName>
        <ecNumber evidence="1">2.3.1.176</ecNumber>
    </recommendedName>
    <alternativeName>
        <fullName evidence="6">Propanoyl-CoA C-acyltransferase</fullName>
    </alternativeName>
</protein>
<evidence type="ECO:0000256" key="4">
    <source>
        <dbReference type="ARBA" id="ARBA00023055"/>
    </source>
</evidence>
<dbReference type="PANTHER" id="PTHR42870">
    <property type="entry name" value="ACETYL-COA C-ACETYLTRANSFERASE"/>
    <property type="match status" value="1"/>
</dbReference>
<dbReference type="EMBL" id="MFGX01000132">
    <property type="protein sequence ID" value="OGF52666.1"/>
    <property type="molecule type" value="Genomic_DNA"/>
</dbReference>
<feature type="domain" description="Thiolase N-terminal" evidence="7">
    <location>
        <begin position="8"/>
        <end position="207"/>
    </location>
</feature>
<proteinExistence type="predicted"/>
<evidence type="ECO:0000256" key="5">
    <source>
        <dbReference type="ARBA" id="ARBA00023121"/>
    </source>
</evidence>
<dbReference type="InterPro" id="IPR002155">
    <property type="entry name" value="Thiolase"/>
</dbReference>
<comment type="caution">
    <text evidence="9">The sequence shown here is derived from an EMBL/GenBank/DDBJ whole genome shotgun (WGS) entry which is preliminary data.</text>
</comment>
<keyword evidence="4" id="KW-0445">Lipid transport</keyword>
<sequence>MIDFGEHFSMSLEDMIEEAYLNAIASVDKGLDPKEIEAAWYGTVYPAMGNSGLVLSHATGLFGIPITRVENACATGSDTFRNACFSVAAGLYNVVLVVGAEKMHDEPGGLLQRADLKRLWMGRGVTMPAFFGLRATAYMHKYGITREQVALVSVKNHHNGSLYPHAHLRFECSVEDVVNAPYVSYPLGLYDCCPVTDGAAALILARADIATRYTDNPVYVLGSGLATDSFVRGGDLTNFRASQNAAKQAYETAGVKPEDIDVAEIHDCFSITELISYEDLGFAEPGQGVKLLDEGHVHLGGEKPINPSGGLLAKGHPLGATGAAQIAELYEQLRGEAGPVQVKNPEIALQHNVGIGRFATGSVGCVHILGR</sequence>